<dbReference type="EC" id="4.4.1.11" evidence="3"/>
<dbReference type="RefSeq" id="WP_191269994.1">
    <property type="nucleotide sequence ID" value="NZ_BNDS01000002.1"/>
</dbReference>
<comment type="catalytic activity">
    <reaction evidence="7">
        <text>L-methionine + H2O = methanethiol + 2-oxobutanoate + NH4(+)</text>
        <dbReference type="Rhea" id="RHEA:23800"/>
        <dbReference type="ChEBI" id="CHEBI:15377"/>
        <dbReference type="ChEBI" id="CHEBI:16007"/>
        <dbReference type="ChEBI" id="CHEBI:16763"/>
        <dbReference type="ChEBI" id="CHEBI:28938"/>
        <dbReference type="ChEBI" id="CHEBI:57844"/>
        <dbReference type="EC" id="4.4.1.11"/>
    </reaction>
</comment>
<organism evidence="9 10">
    <name type="scientific">Neobacillus kokaensis</name>
    <dbReference type="NCBI Taxonomy" id="2759023"/>
    <lineage>
        <taxon>Bacteria</taxon>
        <taxon>Bacillati</taxon>
        <taxon>Bacillota</taxon>
        <taxon>Bacilli</taxon>
        <taxon>Bacillales</taxon>
        <taxon>Bacillaceae</taxon>
        <taxon>Neobacillus</taxon>
    </lineage>
</organism>
<dbReference type="PROSITE" id="PS00868">
    <property type="entry name" value="CYS_MET_METAB_PP"/>
    <property type="match status" value="1"/>
</dbReference>
<dbReference type="InterPro" id="IPR015424">
    <property type="entry name" value="PyrdxlP-dep_Trfase"/>
</dbReference>
<keyword evidence="10" id="KW-1185">Reference proteome</keyword>
<dbReference type="PANTHER" id="PTHR11808">
    <property type="entry name" value="TRANS-SULFURATION ENZYME FAMILY MEMBER"/>
    <property type="match status" value="1"/>
</dbReference>
<gene>
    <name evidence="9" type="ORF">AM1BK_08540</name>
</gene>
<dbReference type="Gene3D" id="3.40.640.10">
    <property type="entry name" value="Type I PLP-dependent aspartate aminotransferase-like (Major domain)"/>
    <property type="match status" value="1"/>
</dbReference>
<dbReference type="Pfam" id="PF01053">
    <property type="entry name" value="Cys_Met_Meta_PP"/>
    <property type="match status" value="1"/>
</dbReference>
<name>A0ABQ3MZP5_9BACI</name>
<evidence type="ECO:0000256" key="6">
    <source>
        <dbReference type="ARBA" id="ARBA00023239"/>
    </source>
</evidence>
<evidence type="ECO:0000256" key="5">
    <source>
        <dbReference type="ARBA" id="ARBA00022898"/>
    </source>
</evidence>
<dbReference type="InterPro" id="IPR000277">
    <property type="entry name" value="Cys/Met-Metab_PyrdxlP-dep_enz"/>
</dbReference>
<evidence type="ECO:0000313" key="10">
    <source>
        <dbReference type="Proteomes" id="UP000637074"/>
    </source>
</evidence>
<protein>
    <recommendedName>
        <fullName evidence="4">L-methionine gamma-lyase</fullName>
        <ecNumber evidence="3">4.4.1.11</ecNumber>
    </recommendedName>
</protein>
<evidence type="ECO:0000256" key="8">
    <source>
        <dbReference type="RuleBase" id="RU362118"/>
    </source>
</evidence>
<dbReference type="InterPro" id="IPR054542">
    <property type="entry name" value="Cys_met_metab_PP"/>
</dbReference>
<comment type="cofactor">
    <cofactor evidence="1 8">
        <name>pyridoxal 5'-phosphate</name>
        <dbReference type="ChEBI" id="CHEBI:597326"/>
    </cofactor>
</comment>
<dbReference type="EMBL" id="BNDS01000002">
    <property type="protein sequence ID" value="GHH97311.1"/>
    <property type="molecule type" value="Genomic_DNA"/>
</dbReference>
<sequence>MKEKKARFETEVIHTGYQEEQFHGSLVPPLYQSSTFTFANAEQGEKRFAGLEDGYIYSRLRNPTVKILEDRVAALEKGEAALAFSSGMAAVSAVLTNLTKSGDHILCSQGIYGCTFGLLQLLKGKYEITHGFSAMDSIETVEKGILPNTTVIYIETPINPTMKLVDLEMVAKVAKEKGIPVVVDNTFCSPFLQTPITKGCDIVIHSATKYICGHGDVIAGLVIGDKEWIRHVAFTTQKDMGGIISPFDAWLLLRGVKTLPVRMDRHSENASRIFTFLKQHPKIDTIYYPGDDKHPDYQIMLKQMRQPGGMISFSVKGTKETAQQFMNQLKLIKIAVSLGDAETLIQHPATMTHAVVPEEERRKMGIENSLLRLSAGLEAWEDIKEDLEQALDKI</sequence>
<dbReference type="Proteomes" id="UP000637074">
    <property type="component" value="Unassembled WGS sequence"/>
</dbReference>
<dbReference type="PIRSF" id="PIRSF001434">
    <property type="entry name" value="CGS"/>
    <property type="match status" value="1"/>
</dbReference>
<proteinExistence type="inferred from homology"/>
<dbReference type="Gene3D" id="3.90.1150.10">
    <property type="entry name" value="Aspartate Aminotransferase, domain 1"/>
    <property type="match status" value="1"/>
</dbReference>
<dbReference type="PANTHER" id="PTHR11808:SF80">
    <property type="entry name" value="CYSTATHIONINE GAMMA-LYASE"/>
    <property type="match status" value="1"/>
</dbReference>
<dbReference type="NCBIfam" id="TIGR01328">
    <property type="entry name" value="met_gam_lyase"/>
    <property type="match status" value="1"/>
</dbReference>
<keyword evidence="5 8" id="KW-0663">Pyridoxal phosphate</keyword>
<evidence type="ECO:0000256" key="2">
    <source>
        <dbReference type="ARBA" id="ARBA00008667"/>
    </source>
</evidence>
<comment type="caution">
    <text evidence="9">The sequence shown here is derived from an EMBL/GenBank/DDBJ whole genome shotgun (WGS) entry which is preliminary data.</text>
</comment>
<evidence type="ECO:0000313" key="9">
    <source>
        <dbReference type="EMBL" id="GHH97311.1"/>
    </source>
</evidence>
<evidence type="ECO:0000256" key="1">
    <source>
        <dbReference type="ARBA" id="ARBA00001933"/>
    </source>
</evidence>
<dbReference type="SUPFAM" id="SSF53383">
    <property type="entry name" value="PLP-dependent transferases"/>
    <property type="match status" value="1"/>
</dbReference>
<dbReference type="NCBIfam" id="NF005263">
    <property type="entry name" value="PRK06767.1"/>
    <property type="match status" value="1"/>
</dbReference>
<dbReference type="InterPro" id="IPR015422">
    <property type="entry name" value="PyrdxlP-dep_Trfase_small"/>
</dbReference>
<dbReference type="CDD" id="cd00614">
    <property type="entry name" value="CGS_like"/>
    <property type="match status" value="1"/>
</dbReference>
<reference evidence="9 10" key="1">
    <citation type="journal article" date="2022" name="Int. J. Syst. Evol. Microbiol.">
        <title>Neobacillus kokaensis sp. nov., isolated from soil.</title>
        <authorList>
            <person name="Yuki K."/>
            <person name="Matsubara H."/>
            <person name="Yamaguchi S."/>
        </authorList>
    </citation>
    <scope>NUCLEOTIDE SEQUENCE [LARGE SCALE GENOMIC DNA]</scope>
    <source>
        <strain evidence="9 10">LOB 377</strain>
    </source>
</reference>
<dbReference type="InterPro" id="IPR015421">
    <property type="entry name" value="PyrdxlP-dep_Trfase_major"/>
</dbReference>
<evidence type="ECO:0000256" key="4">
    <source>
        <dbReference type="ARBA" id="ARBA00019040"/>
    </source>
</evidence>
<keyword evidence="6" id="KW-0456">Lyase</keyword>
<evidence type="ECO:0000256" key="7">
    <source>
        <dbReference type="ARBA" id="ARBA00049180"/>
    </source>
</evidence>
<dbReference type="InterPro" id="IPR006237">
    <property type="entry name" value="L-Met_gamma_lys"/>
</dbReference>
<evidence type="ECO:0000256" key="3">
    <source>
        <dbReference type="ARBA" id="ARBA00012222"/>
    </source>
</evidence>
<accession>A0ABQ3MZP5</accession>
<comment type="similarity">
    <text evidence="2">Belongs to the trans-sulfuration enzymes family. L-methionine gamma-lyase subfamily.</text>
</comment>